<reference evidence="7" key="2">
    <citation type="journal article" date="2012" name="Nat. Genet.">
        <title>Lifestyle transitions in plant pathogenic Colletotrichum fungi deciphered by genome and transcriptome analyses.</title>
        <authorList>
            <person name="O'Connell R.J."/>
            <person name="Thon M.R."/>
            <person name="Hacquard S."/>
            <person name="Amyotte S.G."/>
            <person name="Kleemann J."/>
            <person name="Torres M.F."/>
            <person name="Damm U."/>
            <person name="Buiate E.A."/>
            <person name="Epstein L."/>
            <person name="Alkan N."/>
            <person name="Altmueller J."/>
            <person name="Alvarado-Balderrama L."/>
            <person name="Bauser C.A."/>
            <person name="Becker C."/>
            <person name="Birren B.W."/>
            <person name="Chen Z."/>
            <person name="Choi J."/>
            <person name="Crouch J.A."/>
            <person name="Duvick J.P."/>
            <person name="Farman M.A."/>
            <person name="Gan P."/>
            <person name="Heiman D."/>
            <person name="Henrissat B."/>
            <person name="Howard R.J."/>
            <person name="Kabbage M."/>
            <person name="Koch C."/>
            <person name="Kracher B."/>
            <person name="Kubo Y."/>
            <person name="Law A.D."/>
            <person name="Lebrun M.-H."/>
            <person name="Lee Y.-H."/>
            <person name="Miyara I."/>
            <person name="Moore N."/>
            <person name="Neumann U."/>
            <person name="Nordstroem K."/>
            <person name="Panaccione D.G."/>
            <person name="Panstruga R."/>
            <person name="Place M."/>
            <person name="Proctor R.H."/>
            <person name="Prusky D."/>
            <person name="Rech G."/>
            <person name="Reinhardt R."/>
            <person name="Rollins J.A."/>
            <person name="Rounsley S."/>
            <person name="Schardl C.L."/>
            <person name="Schwartz D.C."/>
            <person name="Shenoy N."/>
            <person name="Shirasu K."/>
            <person name="Sikhakolli U.R."/>
            <person name="Stueber K."/>
            <person name="Sukno S.A."/>
            <person name="Sweigard J.A."/>
            <person name="Takano Y."/>
            <person name="Takahara H."/>
            <person name="Trail F."/>
            <person name="van der Does H.C."/>
            <person name="Voll L.M."/>
            <person name="Will I."/>
            <person name="Young S."/>
            <person name="Zeng Q."/>
            <person name="Zhang J."/>
            <person name="Zhou S."/>
            <person name="Dickman M.B."/>
            <person name="Schulze-Lefert P."/>
            <person name="Ver Loren van Themaat E."/>
            <person name="Ma L.-J."/>
            <person name="Vaillancourt L.J."/>
        </authorList>
    </citation>
    <scope>NUCLEOTIDE SEQUENCE [LARGE SCALE GENOMIC DNA]</scope>
    <source>
        <strain evidence="7">IMI 349063</strain>
    </source>
</reference>
<dbReference type="RefSeq" id="XP_018162279.1">
    <property type="nucleotide sequence ID" value="XM_018297463.1"/>
</dbReference>
<evidence type="ECO:0000313" key="5">
    <source>
        <dbReference type="EMBL" id="CCF43337.1"/>
    </source>
</evidence>
<keyword evidence="6" id="KW-0503">Monooxygenase</keyword>
<protein>
    <submittedName>
        <fullName evidence="5">Benzoate 4-monooxygenase cytochrome P450</fullName>
    </submittedName>
</protein>
<keyword evidence="2" id="KW-0479">Metal-binding</keyword>
<evidence type="ECO:0000256" key="1">
    <source>
        <dbReference type="ARBA" id="ARBA00022617"/>
    </source>
</evidence>
<evidence type="ECO:0000313" key="8">
    <source>
        <dbReference type="Proteomes" id="UP000092177"/>
    </source>
</evidence>
<dbReference type="STRING" id="759273.H1VSX9"/>
<dbReference type="InterPro" id="IPR036396">
    <property type="entry name" value="Cyt_P450_sf"/>
</dbReference>
<evidence type="ECO:0000256" key="4">
    <source>
        <dbReference type="SAM" id="MobiDB-lite"/>
    </source>
</evidence>
<reference evidence="6" key="3">
    <citation type="submission" date="2016-02" db="EMBL/GenBank/DDBJ databases">
        <title>Resequencing and annotation of the Colletotrichum higginsianum genome.</title>
        <authorList>
            <person name="O'Connell R."/>
            <person name="Zambounis A."/>
            <person name="Thon M."/>
            <person name="Dallery J.-F."/>
        </authorList>
    </citation>
    <scope>NUCLEOTIDE SEQUENCE [LARGE SCALE GENOMIC DNA]</scope>
    <source>
        <strain evidence="6">IMI 349063</strain>
    </source>
</reference>
<dbReference type="GO" id="GO:0020037">
    <property type="term" value="F:heme binding"/>
    <property type="evidence" value="ECO:0007669"/>
    <property type="project" value="InterPro"/>
</dbReference>
<name>H1VSX9_COLHI</name>
<dbReference type="SUPFAM" id="SSF48264">
    <property type="entry name" value="Cytochrome P450"/>
    <property type="match status" value="1"/>
</dbReference>
<keyword evidence="3" id="KW-0408">Iron</keyword>
<evidence type="ECO:0000256" key="3">
    <source>
        <dbReference type="ARBA" id="ARBA00023004"/>
    </source>
</evidence>
<keyword evidence="8" id="KW-1185">Reference proteome</keyword>
<evidence type="ECO:0000256" key="2">
    <source>
        <dbReference type="ARBA" id="ARBA00022723"/>
    </source>
</evidence>
<dbReference type="GO" id="GO:0005506">
    <property type="term" value="F:iron ion binding"/>
    <property type="evidence" value="ECO:0007669"/>
    <property type="project" value="InterPro"/>
</dbReference>
<organism evidence="5 7">
    <name type="scientific">Colletotrichum higginsianum (strain IMI 349063)</name>
    <name type="common">Crucifer anthracnose fungus</name>
    <dbReference type="NCBI Taxonomy" id="759273"/>
    <lineage>
        <taxon>Eukaryota</taxon>
        <taxon>Fungi</taxon>
        <taxon>Dikarya</taxon>
        <taxon>Ascomycota</taxon>
        <taxon>Pezizomycotina</taxon>
        <taxon>Sordariomycetes</taxon>
        <taxon>Hypocreomycetidae</taxon>
        <taxon>Glomerellales</taxon>
        <taxon>Glomerellaceae</taxon>
        <taxon>Colletotrichum</taxon>
        <taxon>Colletotrichum destructivum species complex</taxon>
    </lineage>
</organism>
<dbReference type="EMBL" id="CACQ02006025">
    <property type="protein sequence ID" value="CCF43337.1"/>
    <property type="molecule type" value="Genomic_DNA"/>
</dbReference>
<feature type="compositionally biased region" description="Basic and acidic residues" evidence="4">
    <location>
        <begin position="173"/>
        <end position="194"/>
    </location>
</feature>
<dbReference type="Pfam" id="PF00067">
    <property type="entry name" value="p450"/>
    <property type="match status" value="1"/>
</dbReference>
<feature type="region of interest" description="Disordered" evidence="4">
    <location>
        <begin position="167"/>
        <end position="194"/>
    </location>
</feature>
<accession>H1VSX9</accession>
<evidence type="ECO:0000313" key="7">
    <source>
        <dbReference type="Proteomes" id="UP000007174"/>
    </source>
</evidence>
<dbReference type="Proteomes" id="UP000092177">
    <property type="component" value="Chromosome 2"/>
</dbReference>
<dbReference type="KEGG" id="chig:CH63R_02488"/>
<dbReference type="PANTHER" id="PTHR24305">
    <property type="entry name" value="CYTOCHROME P450"/>
    <property type="match status" value="1"/>
</dbReference>
<dbReference type="PANTHER" id="PTHR24305:SF172">
    <property type="entry name" value="P450, PUTATIVE (EUROFUNG)-RELATED"/>
    <property type="match status" value="1"/>
</dbReference>
<dbReference type="VEuPathDB" id="FungiDB:CH63R_02488"/>
<dbReference type="GO" id="GO:0016705">
    <property type="term" value="F:oxidoreductase activity, acting on paired donors, with incorporation or reduction of molecular oxygen"/>
    <property type="evidence" value="ECO:0007669"/>
    <property type="project" value="InterPro"/>
</dbReference>
<dbReference type="HOGENOM" id="CLU_1570702_0_0_1"/>
<dbReference type="GO" id="GO:0004497">
    <property type="term" value="F:monooxygenase activity"/>
    <property type="evidence" value="ECO:0007669"/>
    <property type="project" value="UniProtKB-KW"/>
</dbReference>
<dbReference type="Gene3D" id="1.10.630.10">
    <property type="entry name" value="Cytochrome P450"/>
    <property type="match status" value="1"/>
</dbReference>
<evidence type="ECO:0000313" key="6">
    <source>
        <dbReference type="EMBL" id="OBR13762.1"/>
    </source>
</evidence>
<dbReference type="EMBL" id="LTAN01000002">
    <property type="protein sequence ID" value="OBR13762.1"/>
    <property type="molecule type" value="Genomic_DNA"/>
</dbReference>
<dbReference type="InterPro" id="IPR050121">
    <property type="entry name" value="Cytochrome_P450_monoxygenase"/>
</dbReference>
<dbReference type="InterPro" id="IPR001128">
    <property type="entry name" value="Cyt_P450"/>
</dbReference>
<dbReference type="eggNOG" id="KOG0157">
    <property type="taxonomic scope" value="Eukaryota"/>
</dbReference>
<proteinExistence type="predicted"/>
<sequence>MRRLREDLDEALGADDVIAPWSKMKRLPYLRAYIDESMRLSPPVATDLIRKTPPDRSYMVAGELIPPDASAWKPERWLMKGDGKLSDGKPRDMLAIYNPFSASGRACIGRNTAILVHVVCIGTLIHRYDFALPDPDFEMEWIDYFNLWPVELRLKVWRRQPGTAALASVGDVPTEKKPWSENSRSEESEKTEVV</sequence>
<keyword evidence="6" id="KW-0560">Oxidoreductase</keyword>
<reference evidence="5" key="1">
    <citation type="submission" date="2011-12" db="EMBL/GenBank/DDBJ databases">
        <title>The genome sequence of Colletotrichum higginsianum IMI 34906.</title>
        <authorList>
            <person name="Ma L.-J."/>
            <person name="O'Connell R."/>
            <person name="van Themaat E.V.L."/>
            <person name="Stueber K."/>
            <person name="Young S.K."/>
            <person name="Zeng Q."/>
            <person name="Gargeya S."/>
            <person name="Fitzgerald M."/>
            <person name="Haas B."/>
            <person name="Abouelleil A."/>
            <person name="Alvarado L."/>
            <person name="Arachchi H.M."/>
            <person name="Berlin A."/>
            <person name="Chapman S.B."/>
            <person name="Gearin G."/>
            <person name="Goldberg J."/>
            <person name="Griggs A."/>
            <person name="Gujja S."/>
            <person name="Hansen M."/>
            <person name="Heiman D."/>
            <person name="Howarth C."/>
            <person name="Larimer J."/>
            <person name="Lui A."/>
            <person name="MacDonald P.J.P."/>
            <person name="McCowen C."/>
            <person name="Montmayeur A."/>
            <person name="Murphy C."/>
            <person name="Neiman D."/>
            <person name="Pearson M."/>
            <person name="Priest M."/>
            <person name="Roberts A."/>
            <person name="Saif S."/>
            <person name="Shea T."/>
            <person name="Sisk P."/>
            <person name="Stolte C."/>
            <person name="Sykes S."/>
            <person name="Wortman J."/>
            <person name="Nusbaum C."/>
            <person name="Birren B."/>
        </authorList>
    </citation>
    <scope>NUCLEOTIDE SEQUENCE</scope>
    <source>
        <strain evidence="5">IMI 349063</strain>
    </source>
</reference>
<dbReference type="AlphaFoldDB" id="H1VSX9"/>
<reference evidence="8" key="4">
    <citation type="journal article" date="2017" name="BMC Genomics">
        <title>Gapless genome assembly of Colletotrichum higginsianum reveals chromosome structure and association of transposable elements with secondary metabolite gene clusters.</title>
        <authorList>
            <person name="Dallery J.-F."/>
            <person name="Lapalu N."/>
            <person name="Zampounis A."/>
            <person name="Pigne S."/>
            <person name="Luyten I."/>
            <person name="Amselem J."/>
            <person name="Wittenberg A.H.J."/>
            <person name="Zhou S."/>
            <person name="de Queiroz M.V."/>
            <person name="Robin G.P."/>
            <person name="Auger A."/>
            <person name="Hainaut M."/>
            <person name="Henrissat B."/>
            <person name="Kim K.-T."/>
            <person name="Lee Y.-H."/>
            <person name="Lespinet O."/>
            <person name="Schwartz D.C."/>
            <person name="Thon M.R."/>
            <person name="O'Connell R.J."/>
        </authorList>
    </citation>
    <scope>NUCLEOTIDE SEQUENCE [LARGE SCALE GENOMIC DNA]</scope>
    <source>
        <strain evidence="8">IMI 349063</strain>
    </source>
</reference>
<gene>
    <name evidence="5" type="ORF">CH063_13065</name>
    <name evidence="6" type="ORF">CH63R_02488</name>
</gene>
<dbReference type="Proteomes" id="UP000007174">
    <property type="component" value="Unassembled WGS sequence"/>
</dbReference>
<dbReference type="GeneID" id="28861570"/>
<keyword evidence="1" id="KW-0349">Heme</keyword>